<dbReference type="EMBL" id="CATNWA010002358">
    <property type="protein sequence ID" value="CAI9542655.1"/>
    <property type="molecule type" value="Genomic_DNA"/>
</dbReference>
<dbReference type="Proteomes" id="UP001162483">
    <property type="component" value="Unassembled WGS sequence"/>
</dbReference>
<protein>
    <submittedName>
        <fullName evidence="1">Uncharacterized protein</fullName>
    </submittedName>
</protein>
<accession>A0ABN9B4S4</accession>
<gene>
    <name evidence="1" type="ORF">SPARVUS_LOCUS2135172</name>
</gene>
<feature type="non-terminal residue" evidence="1">
    <location>
        <position position="88"/>
    </location>
</feature>
<comment type="caution">
    <text evidence="1">The sequence shown here is derived from an EMBL/GenBank/DDBJ whole genome shotgun (WGS) entry which is preliminary data.</text>
</comment>
<keyword evidence="2" id="KW-1185">Reference proteome</keyword>
<sequence length="88" mass="9996">MQRCSGSPCSAYLVLRSPAMRPLQLPRPSPPADAGIWLLCSGPCDVRMYGRRKPVANLKFFKKNVIFFKNDYYICFVLCPAYIFTVLS</sequence>
<organism evidence="1 2">
    <name type="scientific">Staurois parvus</name>
    <dbReference type="NCBI Taxonomy" id="386267"/>
    <lineage>
        <taxon>Eukaryota</taxon>
        <taxon>Metazoa</taxon>
        <taxon>Chordata</taxon>
        <taxon>Craniata</taxon>
        <taxon>Vertebrata</taxon>
        <taxon>Euteleostomi</taxon>
        <taxon>Amphibia</taxon>
        <taxon>Batrachia</taxon>
        <taxon>Anura</taxon>
        <taxon>Neobatrachia</taxon>
        <taxon>Ranoidea</taxon>
        <taxon>Ranidae</taxon>
        <taxon>Staurois</taxon>
    </lineage>
</organism>
<evidence type="ECO:0000313" key="1">
    <source>
        <dbReference type="EMBL" id="CAI9542655.1"/>
    </source>
</evidence>
<reference evidence="1" key="1">
    <citation type="submission" date="2023-05" db="EMBL/GenBank/DDBJ databases">
        <authorList>
            <person name="Stuckert A."/>
        </authorList>
    </citation>
    <scope>NUCLEOTIDE SEQUENCE</scope>
</reference>
<proteinExistence type="predicted"/>
<name>A0ABN9B4S4_9NEOB</name>
<evidence type="ECO:0000313" key="2">
    <source>
        <dbReference type="Proteomes" id="UP001162483"/>
    </source>
</evidence>